<evidence type="ECO:0000313" key="2">
    <source>
        <dbReference type="Proteomes" id="UP000654257"/>
    </source>
</evidence>
<sequence length="729" mass="77489">MNSVVVIGISHGSPACARIVADTVHRLRPAHVLVEGPADLNALAPDLTRDHELPIAVLSHVRRGNVTRVITTAYTHWSPEWIALRAAASVGAQTHFIDLPTWHRDFETRAPQYGSTAASLLRRLGVDTMGAAWDHIVESRAFSHPPADLAAVIDDYFDTLRPAEDTVSARERFMTGWVRAARDRDGSGPVVVVCGGLHRPAILAGLATDEVTDGSWPEIPVADDDMDVGSYLVPTSYGRLQIDSPWWYETLWEAGDSAAEVALDAVVRDLRTRGHAVSTADFIACRTQLHALAATRSHRTPTRIDVFDAVASTLVDEALASPLPWTRSDRPQPSEHPVLASCSKTMRGRRFGSLHPRTPAPGLVHHVDLLLEELALGPGTVELDLTAPPDRRRSRVLHQLRVAGIPGFDRRLGPGSGNEVNTSEQWSIAEGVDRLPSLVEAAAYGHTLVDVTGYMLESSLRAARSDVALIAATLFDAVLCGVDSVSNRSASQAVASIASSADLAGVGVMLRSVLGLWRHDVVLGSGGSTLLGAVIDAASSRTVDLARRTRAAAGGADAGRIGALAALSDAMTYAADVVTENHAPELAALADDVHAAVDIRGAALGTVWSTTSAVAASAAVRSVPTDRLGDWLCGLFAVAREAFLDAQSGGAVLGAVDDVVRNFTEHEFLMALPALRQSFEYFPPRERARIALRITAPTPPVETGHGHEIVTAGAGLDERVDHALARVGL</sequence>
<accession>A0A917G8E3</accession>
<organism evidence="1 2">
    <name type="scientific">Rhodococcoides trifolii</name>
    <dbReference type="NCBI Taxonomy" id="908250"/>
    <lineage>
        <taxon>Bacteria</taxon>
        <taxon>Bacillati</taxon>
        <taxon>Actinomycetota</taxon>
        <taxon>Actinomycetes</taxon>
        <taxon>Mycobacteriales</taxon>
        <taxon>Nocardiaceae</taxon>
        <taxon>Rhodococcoides</taxon>
    </lineage>
</organism>
<dbReference type="RefSeq" id="WP_188547506.1">
    <property type="nucleotide sequence ID" value="NZ_BMCU01000006.1"/>
</dbReference>
<protein>
    <submittedName>
        <fullName evidence="1">Uncharacterized protein</fullName>
    </submittedName>
</protein>
<dbReference type="AlphaFoldDB" id="A0A917G8E3"/>
<evidence type="ECO:0000313" key="1">
    <source>
        <dbReference type="EMBL" id="GGG27437.1"/>
    </source>
</evidence>
<gene>
    <name evidence="1" type="ORF">GCM10007304_46600</name>
</gene>
<comment type="caution">
    <text evidence="1">The sequence shown here is derived from an EMBL/GenBank/DDBJ whole genome shotgun (WGS) entry which is preliminary data.</text>
</comment>
<proteinExistence type="predicted"/>
<dbReference type="Proteomes" id="UP000654257">
    <property type="component" value="Unassembled WGS sequence"/>
</dbReference>
<keyword evidence="2" id="KW-1185">Reference proteome</keyword>
<dbReference type="Pfam" id="PF18934">
    <property type="entry name" value="DUF5682"/>
    <property type="match status" value="1"/>
</dbReference>
<reference evidence="1" key="2">
    <citation type="submission" date="2020-09" db="EMBL/GenBank/DDBJ databases">
        <authorList>
            <person name="Sun Q."/>
            <person name="Sedlacek I."/>
        </authorList>
    </citation>
    <scope>NUCLEOTIDE SEQUENCE</scope>
    <source>
        <strain evidence="1">CCM 7905</strain>
    </source>
</reference>
<name>A0A917G8E3_9NOCA</name>
<dbReference type="InterPro" id="IPR043737">
    <property type="entry name" value="DUF5682"/>
</dbReference>
<reference evidence="1" key="1">
    <citation type="journal article" date="2014" name="Int. J. Syst. Evol. Microbiol.">
        <title>Complete genome sequence of Corynebacterium casei LMG S-19264T (=DSM 44701T), isolated from a smear-ripened cheese.</title>
        <authorList>
            <consortium name="US DOE Joint Genome Institute (JGI-PGF)"/>
            <person name="Walter F."/>
            <person name="Albersmeier A."/>
            <person name="Kalinowski J."/>
            <person name="Ruckert C."/>
        </authorList>
    </citation>
    <scope>NUCLEOTIDE SEQUENCE</scope>
    <source>
        <strain evidence="1">CCM 7905</strain>
    </source>
</reference>
<dbReference type="EMBL" id="BMCU01000006">
    <property type="protein sequence ID" value="GGG27437.1"/>
    <property type="molecule type" value="Genomic_DNA"/>
</dbReference>